<protein>
    <submittedName>
        <fullName evidence="1">Uncharacterized protein</fullName>
    </submittedName>
</protein>
<dbReference type="AlphaFoldDB" id="A0A086AF42"/>
<dbReference type="RefSeq" id="WP_034687877.1">
    <property type="nucleotide sequence ID" value="NZ_CP023049.2"/>
</dbReference>
<gene>
    <name evidence="1" type="ORF">IQ37_18715</name>
</gene>
<reference evidence="1 2" key="1">
    <citation type="submission" date="2014-07" db="EMBL/GenBank/DDBJ databases">
        <title>Genome of Chryseobacterium piperi CTM.</title>
        <authorList>
            <person name="Pipes S.E."/>
            <person name="Stropko S.J."/>
            <person name="Newman J.D."/>
        </authorList>
    </citation>
    <scope>NUCLEOTIDE SEQUENCE [LARGE SCALE GENOMIC DNA]</scope>
    <source>
        <strain evidence="1 2">CTM</strain>
    </source>
</reference>
<organism evidence="1 2">
    <name type="scientific">Chryseobacterium piperi</name>
    <dbReference type="NCBI Taxonomy" id="558152"/>
    <lineage>
        <taxon>Bacteria</taxon>
        <taxon>Pseudomonadati</taxon>
        <taxon>Bacteroidota</taxon>
        <taxon>Flavobacteriia</taxon>
        <taxon>Flavobacteriales</taxon>
        <taxon>Weeksellaceae</taxon>
        <taxon>Chryseobacterium group</taxon>
        <taxon>Chryseobacterium</taxon>
    </lineage>
</organism>
<accession>A0A086AF42</accession>
<dbReference type="Gene3D" id="3.90.1240.10">
    <property type="entry name" value="Metalloproteases ('zincins'), catalytic domain like"/>
    <property type="match status" value="1"/>
</dbReference>
<dbReference type="Proteomes" id="UP000028709">
    <property type="component" value="Unassembled WGS sequence"/>
</dbReference>
<evidence type="ECO:0000313" key="1">
    <source>
        <dbReference type="EMBL" id="KFF15306.1"/>
    </source>
</evidence>
<comment type="caution">
    <text evidence="1">The sequence shown here is derived from an EMBL/GenBank/DDBJ whole genome shotgun (WGS) entry which is preliminary data.</text>
</comment>
<dbReference type="SUPFAM" id="SSF55486">
    <property type="entry name" value="Metalloproteases ('zincins'), catalytic domain"/>
    <property type="match status" value="1"/>
</dbReference>
<dbReference type="EMBL" id="JPRJ01000059">
    <property type="protein sequence ID" value="KFF15306.1"/>
    <property type="molecule type" value="Genomic_DNA"/>
</dbReference>
<dbReference type="KEGG" id="cpip:CJF12_06315"/>
<dbReference type="STRING" id="558152.IQ37_18715"/>
<sequence>MAIKDLNFNNEIDDIDVVMMELPNHPGKLYRKAFQVLPNIFVMPVSHFFIKTDTPETWIDQFTSNEQRDRFLKEIQHILYEINEGHGGHLLLEQLSNLKPIPHALDDNGAFDARKEEEKLRENYHDFNLDEGFFEIKKVDHAIKKVGHVLIMAPSPTMMERKNYSYESSVQETSGSCYPERSIVALDPKVTLEIEHSKVLAPIFMPLAHELCHSRQRLLNMEEGLNNEFVIPWKYANDEEPLGYEVKLSELRVANSEERSWINEHTDWSESVTGFEKKQELIDRIAYELTNFTIDTQRTKYNAVQDRLSYRSEVVFSYERVPIEDTIIADSLTALSDKEGHPIYTMEDIGRCIRKGYLDHTYKIYQVDNVINPNYKEAKLIGDAGPCS</sequence>
<keyword evidence="2" id="KW-1185">Reference proteome</keyword>
<proteinExistence type="predicted"/>
<name>A0A086AF42_9FLAO</name>
<evidence type="ECO:0000313" key="2">
    <source>
        <dbReference type="Proteomes" id="UP000028709"/>
    </source>
</evidence>